<keyword evidence="3" id="KW-1185">Reference proteome</keyword>
<reference evidence="2 3" key="1">
    <citation type="submission" date="2016-11" db="EMBL/GenBank/DDBJ databases">
        <authorList>
            <person name="Jaros S."/>
            <person name="Januszkiewicz K."/>
            <person name="Wedrychowicz H."/>
        </authorList>
    </citation>
    <scope>NUCLEOTIDE SEQUENCE [LARGE SCALE GENOMIC DNA]</scope>
    <source>
        <strain evidence="2 3">DSM 15929</strain>
    </source>
</reference>
<dbReference type="Pfam" id="PF17936">
    <property type="entry name" value="Big_6"/>
    <property type="match status" value="1"/>
</dbReference>
<evidence type="ECO:0000313" key="2">
    <source>
        <dbReference type="EMBL" id="SHK57031.1"/>
    </source>
</evidence>
<dbReference type="STRING" id="1121322.SAMN02745136_02828"/>
<dbReference type="PROSITE" id="PS51257">
    <property type="entry name" value="PROKAR_LIPOPROTEIN"/>
    <property type="match status" value="1"/>
</dbReference>
<dbReference type="InterPro" id="IPR013783">
    <property type="entry name" value="Ig-like_fold"/>
</dbReference>
<proteinExistence type="predicted"/>
<feature type="domain" description="Bacterial Ig" evidence="1">
    <location>
        <begin position="411"/>
        <end position="489"/>
    </location>
</feature>
<evidence type="ECO:0000313" key="3">
    <source>
        <dbReference type="Proteomes" id="UP000184386"/>
    </source>
</evidence>
<dbReference type="AlphaFoldDB" id="A0A1M6TJ73"/>
<dbReference type="EMBL" id="FRAC01000013">
    <property type="protein sequence ID" value="SHK57031.1"/>
    <property type="molecule type" value="Genomic_DNA"/>
</dbReference>
<sequence>MKNVKKIISLFLLVTLVSVSFVGCSSDDLTLLSAITKSPSITSMESKTDMTLSFSAKGLAAEDQQSFDSIAPMLNGSKIVITQKSKGNADKTIAKGQADISVDLGGMGLSSSVWVDTDTSGTTPKIKEIIKVPAVLATSFPEKFQGKTYMVMDEQQLLDQSSTGSIDTKSLLDFSNNFTPKVMEFLKEYATQFDPGFTMVTKKDSKIVDGQTLTVYNLKLDDASFKKLLNAAVVSFSKNDKALGFVKDYLLAVNDLTGVSGTEKEQGKQEINKSFEEFKTNLPEFLDNWNKSMEILKDVKMIGDKGINIDFGINSDGYVVSESGNMDFIIDLKAYEEAGNKFDALSDSSKKAGSSTQKGIIQFGVDFNSTISNINKDVDITFPELNSTNSFSYADLIKYTAQTAIVDDITAPSAPKVNKVLTTSTAVSGKAEKGSTIIVKKGKTVLGKAVTNSKGVFSVKIKPQKAKVTLTVTATDKSGNVSKAAKVSVK</sequence>
<evidence type="ECO:0000259" key="1">
    <source>
        <dbReference type="Pfam" id="PF17936"/>
    </source>
</evidence>
<dbReference type="InterPro" id="IPR041498">
    <property type="entry name" value="Big_6"/>
</dbReference>
<dbReference type="Gene3D" id="2.60.40.10">
    <property type="entry name" value="Immunoglobulins"/>
    <property type="match status" value="1"/>
</dbReference>
<dbReference type="Proteomes" id="UP000184386">
    <property type="component" value="Unassembled WGS sequence"/>
</dbReference>
<gene>
    <name evidence="2" type="ORF">SAMN02745136_02828</name>
</gene>
<dbReference type="OrthoDB" id="1706091at2"/>
<organism evidence="2 3">
    <name type="scientific">Anaerocolumna jejuensis DSM 15929</name>
    <dbReference type="NCBI Taxonomy" id="1121322"/>
    <lineage>
        <taxon>Bacteria</taxon>
        <taxon>Bacillati</taxon>
        <taxon>Bacillota</taxon>
        <taxon>Clostridia</taxon>
        <taxon>Lachnospirales</taxon>
        <taxon>Lachnospiraceae</taxon>
        <taxon>Anaerocolumna</taxon>
    </lineage>
</organism>
<accession>A0A1M6TJ73</accession>
<dbReference type="RefSeq" id="WP_073276980.1">
    <property type="nucleotide sequence ID" value="NZ_FRAC01000013.1"/>
</dbReference>
<name>A0A1M6TJ73_9FIRM</name>
<protein>
    <recommendedName>
        <fullName evidence="1">Bacterial Ig domain-containing protein</fullName>
    </recommendedName>
</protein>